<dbReference type="STRING" id="453582.SAMN05421580_103144"/>
<dbReference type="EMBL" id="FTOG01000003">
    <property type="protein sequence ID" value="SIS67132.1"/>
    <property type="molecule type" value="Genomic_DNA"/>
</dbReference>
<keyword evidence="5 7" id="KW-1133">Transmembrane helix</keyword>
<evidence type="ECO:0000313" key="9">
    <source>
        <dbReference type="Proteomes" id="UP000186221"/>
    </source>
</evidence>
<protein>
    <submittedName>
        <fullName evidence="8">Cobalt/nickel transport system permease protein</fullName>
    </submittedName>
</protein>
<organism evidence="8 9">
    <name type="scientific">Rhodobacter aestuarii</name>
    <dbReference type="NCBI Taxonomy" id="453582"/>
    <lineage>
        <taxon>Bacteria</taxon>
        <taxon>Pseudomonadati</taxon>
        <taxon>Pseudomonadota</taxon>
        <taxon>Alphaproteobacteria</taxon>
        <taxon>Rhodobacterales</taxon>
        <taxon>Rhodobacter group</taxon>
        <taxon>Rhodobacter</taxon>
    </lineage>
</organism>
<evidence type="ECO:0000256" key="7">
    <source>
        <dbReference type="SAM" id="Phobius"/>
    </source>
</evidence>
<evidence type="ECO:0000256" key="4">
    <source>
        <dbReference type="ARBA" id="ARBA00022692"/>
    </source>
</evidence>
<dbReference type="NCBIfam" id="TIGR02454">
    <property type="entry name" value="ECF_T_CbiQ"/>
    <property type="match status" value="1"/>
</dbReference>
<feature type="transmembrane region" description="Helical" evidence="7">
    <location>
        <begin position="171"/>
        <end position="187"/>
    </location>
</feature>
<evidence type="ECO:0000313" key="8">
    <source>
        <dbReference type="EMBL" id="SIS67132.1"/>
    </source>
</evidence>
<dbReference type="OrthoDB" id="4533at2"/>
<dbReference type="GO" id="GO:0006824">
    <property type="term" value="P:cobalt ion transport"/>
    <property type="evidence" value="ECO:0007669"/>
    <property type="project" value="InterPro"/>
</dbReference>
<accession>A0A1N7KZS0</accession>
<feature type="transmembrane region" description="Helical" evidence="7">
    <location>
        <begin position="218"/>
        <end position="236"/>
    </location>
</feature>
<evidence type="ECO:0000256" key="1">
    <source>
        <dbReference type="ARBA" id="ARBA00004651"/>
    </source>
</evidence>
<evidence type="ECO:0000256" key="5">
    <source>
        <dbReference type="ARBA" id="ARBA00022989"/>
    </source>
</evidence>
<gene>
    <name evidence="8" type="ORF">SAMN05421580_103144</name>
</gene>
<dbReference type="InterPro" id="IPR012809">
    <property type="entry name" value="ECF_CbiQ"/>
</dbReference>
<feature type="transmembrane region" description="Helical" evidence="7">
    <location>
        <begin position="93"/>
        <end position="112"/>
    </location>
</feature>
<dbReference type="PANTHER" id="PTHR34857:SF2">
    <property type="entry name" value="SLL0384 PROTEIN"/>
    <property type="match status" value="1"/>
</dbReference>
<dbReference type="Pfam" id="PF02361">
    <property type="entry name" value="CbiQ"/>
    <property type="match status" value="1"/>
</dbReference>
<feature type="transmembrane region" description="Helical" evidence="7">
    <location>
        <begin position="54"/>
        <end position="72"/>
    </location>
</feature>
<dbReference type="InterPro" id="IPR051611">
    <property type="entry name" value="ECF_transporter_component"/>
</dbReference>
<name>A0A1N7KZS0_9RHOB</name>
<dbReference type="InterPro" id="IPR003339">
    <property type="entry name" value="ABC/ECF_trnsptr_transmembrane"/>
</dbReference>
<dbReference type="RefSeq" id="WP_083952004.1">
    <property type="nucleotide sequence ID" value="NZ_FTOG01000003.1"/>
</dbReference>
<keyword evidence="4 7" id="KW-0812">Transmembrane</keyword>
<comment type="similarity">
    <text evidence="2">Belongs to the CbiQ family.</text>
</comment>
<proteinExistence type="inferred from homology"/>
<feature type="transmembrane region" description="Helical" evidence="7">
    <location>
        <begin position="12"/>
        <end position="42"/>
    </location>
</feature>
<dbReference type="CDD" id="cd16914">
    <property type="entry name" value="EcfT"/>
    <property type="match status" value="1"/>
</dbReference>
<keyword evidence="9" id="KW-1185">Reference proteome</keyword>
<evidence type="ECO:0000256" key="3">
    <source>
        <dbReference type="ARBA" id="ARBA00022475"/>
    </source>
</evidence>
<dbReference type="AlphaFoldDB" id="A0A1N7KZS0"/>
<keyword evidence="3" id="KW-1003">Cell membrane</keyword>
<evidence type="ECO:0000256" key="2">
    <source>
        <dbReference type="ARBA" id="ARBA00008564"/>
    </source>
</evidence>
<reference evidence="9" key="1">
    <citation type="submission" date="2017-01" db="EMBL/GenBank/DDBJ databases">
        <authorList>
            <person name="Varghese N."/>
            <person name="Submissions S."/>
        </authorList>
    </citation>
    <scope>NUCLEOTIDE SEQUENCE [LARGE SCALE GENOMIC DNA]</scope>
    <source>
        <strain evidence="9">DSM 19945</strain>
    </source>
</reference>
<comment type="subcellular location">
    <subcellularLocation>
        <location evidence="1">Cell membrane</location>
        <topology evidence="1">Multi-pass membrane protein</topology>
    </subcellularLocation>
</comment>
<sequence>MTLWPKDLRARLLAGFTALLCIAPLPALVPALAALVLVLALYVLERRALPWRRLLHLEAFLLLVLITVPFALPGKTLLTLGPFTASLEGLLRALTLAAKVTASVLLLSALFAETVPEQLGRALRDLRVPEPLVRIFLGLVRYLALIRGEMARLQQAMRARSFRPGTNLHTWRAYGWLIGMMLLRALARADRVEEAMRLRHYAGRLPHGAAPLVGKADLIRAIALPGAFFLILIWGLI</sequence>
<dbReference type="GO" id="GO:0043190">
    <property type="term" value="C:ATP-binding cassette (ABC) transporter complex"/>
    <property type="evidence" value="ECO:0007669"/>
    <property type="project" value="InterPro"/>
</dbReference>
<dbReference type="PANTHER" id="PTHR34857">
    <property type="entry name" value="SLL0384 PROTEIN"/>
    <property type="match status" value="1"/>
</dbReference>
<evidence type="ECO:0000256" key="6">
    <source>
        <dbReference type="ARBA" id="ARBA00023136"/>
    </source>
</evidence>
<dbReference type="Proteomes" id="UP000186221">
    <property type="component" value="Unassembled WGS sequence"/>
</dbReference>
<keyword evidence="6 7" id="KW-0472">Membrane</keyword>